<protein>
    <submittedName>
        <fullName evidence="1">Uncharacterized protein</fullName>
    </submittedName>
</protein>
<keyword evidence="2" id="KW-1185">Reference proteome</keyword>
<dbReference type="EMBL" id="JAANQT010002302">
    <property type="protein sequence ID" value="KAG1302719.1"/>
    <property type="molecule type" value="Genomic_DNA"/>
</dbReference>
<name>A0A9P6X0K4_RHIOR</name>
<organism evidence="1 2">
    <name type="scientific">Rhizopus oryzae</name>
    <name type="common">Mucormycosis agent</name>
    <name type="synonym">Rhizopus arrhizus var. delemar</name>
    <dbReference type="NCBI Taxonomy" id="64495"/>
    <lineage>
        <taxon>Eukaryota</taxon>
        <taxon>Fungi</taxon>
        <taxon>Fungi incertae sedis</taxon>
        <taxon>Mucoromycota</taxon>
        <taxon>Mucoromycotina</taxon>
        <taxon>Mucoromycetes</taxon>
        <taxon>Mucorales</taxon>
        <taxon>Mucorineae</taxon>
        <taxon>Rhizopodaceae</taxon>
        <taxon>Rhizopus</taxon>
    </lineage>
</organism>
<evidence type="ECO:0000313" key="1">
    <source>
        <dbReference type="EMBL" id="KAG1302719.1"/>
    </source>
</evidence>
<dbReference type="AlphaFoldDB" id="A0A9P6X0K4"/>
<dbReference type="OrthoDB" id="10331912at2759"/>
<comment type="caution">
    <text evidence="1">The sequence shown here is derived from an EMBL/GenBank/DDBJ whole genome shotgun (WGS) entry which is preliminary data.</text>
</comment>
<proteinExistence type="predicted"/>
<reference evidence="1" key="1">
    <citation type="journal article" date="2020" name="Microb. Genom.">
        <title>Genetic diversity of clinical and environmental Mucorales isolates obtained from an investigation of mucormycosis cases among solid organ transplant recipients.</title>
        <authorList>
            <person name="Nguyen M.H."/>
            <person name="Kaul D."/>
            <person name="Muto C."/>
            <person name="Cheng S.J."/>
            <person name="Richter R.A."/>
            <person name="Bruno V.M."/>
            <person name="Liu G."/>
            <person name="Beyhan S."/>
            <person name="Sundermann A.J."/>
            <person name="Mounaud S."/>
            <person name="Pasculle A.W."/>
            <person name="Nierman W.C."/>
            <person name="Driscoll E."/>
            <person name="Cumbie R."/>
            <person name="Clancy C.J."/>
            <person name="Dupont C.L."/>
        </authorList>
    </citation>
    <scope>NUCLEOTIDE SEQUENCE</scope>
    <source>
        <strain evidence="1">GL11</strain>
    </source>
</reference>
<gene>
    <name evidence="1" type="ORF">G6F64_010691</name>
</gene>
<evidence type="ECO:0000313" key="2">
    <source>
        <dbReference type="Proteomes" id="UP000716291"/>
    </source>
</evidence>
<sequence length="76" mass="8648">MKEALLSLEKRDKISIHRPADTQDVIQSGKDTFVLQYACLVCVDQRQQRQSRYSKDLDSLTTLTLSPHPSRSLCPS</sequence>
<dbReference type="Proteomes" id="UP000716291">
    <property type="component" value="Unassembled WGS sequence"/>
</dbReference>
<accession>A0A9P6X0K4</accession>